<dbReference type="AlphaFoldDB" id="A0A1C7N1B8"/>
<evidence type="ECO:0000313" key="3">
    <source>
        <dbReference type="Proteomes" id="UP000093000"/>
    </source>
</evidence>
<dbReference type="InParanoid" id="A0A1C7N1B8"/>
<evidence type="ECO:0000256" key="1">
    <source>
        <dbReference type="SAM" id="Phobius"/>
    </source>
</evidence>
<proteinExistence type="predicted"/>
<dbReference type="InterPro" id="IPR037485">
    <property type="entry name" value="PEX22"/>
</dbReference>
<dbReference type="PANTHER" id="PTHR34126">
    <property type="entry name" value="PEROXISOME BIOGENESIS PROTEIN 22"/>
    <property type="match status" value="1"/>
</dbReference>
<sequence>MITRGTTTKKSRILPAWLFKLIGISSLATALVGLALYWLKKRSLRYSIKNNTTTSESSQNNDVADDGWSQKILNGLKSTVRKNKKRMTISLKNTVLWNPSPDLETPIYAFRENSIQLLTRLSYLYDIYVIVHVNSREEQAGIEALLANASQGLFKELIDPRKIIYCSEEEGKVHIIRHIDPFVHIEGGWERDDGEEIVKALKPFVNKLIWLMTRRRRDSFRPENLKDTDRAVVGQNVELAESLIETSVAQQVK</sequence>
<dbReference type="GO" id="GO:0007031">
    <property type="term" value="P:peroxisome organization"/>
    <property type="evidence" value="ECO:0007669"/>
    <property type="project" value="InterPro"/>
</dbReference>
<evidence type="ECO:0000313" key="2">
    <source>
        <dbReference type="EMBL" id="OBZ82788.1"/>
    </source>
</evidence>
<comment type="caution">
    <text evidence="2">The sequence shown here is derived from an EMBL/GenBank/DDBJ whole genome shotgun (WGS) entry which is preliminary data.</text>
</comment>
<dbReference type="EMBL" id="LUGH01000786">
    <property type="protein sequence ID" value="OBZ82788.1"/>
    <property type="molecule type" value="Genomic_DNA"/>
</dbReference>
<keyword evidence="1" id="KW-0812">Transmembrane</keyword>
<protein>
    <submittedName>
        <fullName evidence="2">Uncharacterized protein</fullName>
    </submittedName>
</protein>
<dbReference type="Pfam" id="PF22978">
    <property type="entry name" value="HAD_Pex22"/>
    <property type="match status" value="1"/>
</dbReference>
<accession>A0A1C7N1B8</accession>
<keyword evidence="3" id="KW-1185">Reference proteome</keyword>
<dbReference type="OrthoDB" id="77656at2759"/>
<keyword evidence="1" id="KW-0472">Membrane</keyword>
<reference evidence="2 3" key="1">
    <citation type="submission" date="2016-03" db="EMBL/GenBank/DDBJ databases">
        <title>Choanephora cucurbitarum.</title>
        <authorList>
            <person name="Min B."/>
            <person name="Park H."/>
            <person name="Park J.-H."/>
            <person name="Shin H.-D."/>
            <person name="Choi I.-G."/>
        </authorList>
    </citation>
    <scope>NUCLEOTIDE SEQUENCE [LARGE SCALE GENOMIC DNA]</scope>
    <source>
        <strain evidence="2 3">KUS-F28377</strain>
    </source>
</reference>
<keyword evidence="1" id="KW-1133">Transmembrane helix</keyword>
<dbReference type="Proteomes" id="UP000093000">
    <property type="component" value="Unassembled WGS sequence"/>
</dbReference>
<feature type="transmembrane region" description="Helical" evidence="1">
    <location>
        <begin position="17"/>
        <end position="39"/>
    </location>
</feature>
<gene>
    <name evidence="2" type="ORF">A0J61_09157</name>
</gene>
<organism evidence="2 3">
    <name type="scientific">Choanephora cucurbitarum</name>
    <dbReference type="NCBI Taxonomy" id="101091"/>
    <lineage>
        <taxon>Eukaryota</taxon>
        <taxon>Fungi</taxon>
        <taxon>Fungi incertae sedis</taxon>
        <taxon>Mucoromycota</taxon>
        <taxon>Mucoromycotina</taxon>
        <taxon>Mucoromycetes</taxon>
        <taxon>Mucorales</taxon>
        <taxon>Mucorineae</taxon>
        <taxon>Choanephoraceae</taxon>
        <taxon>Choanephoroideae</taxon>
        <taxon>Choanephora</taxon>
    </lineage>
</organism>
<name>A0A1C7N1B8_9FUNG</name>
<dbReference type="PANTHER" id="PTHR34126:SF1">
    <property type="entry name" value="PEROXISOME BIOGENESIS PROTEIN 22"/>
    <property type="match status" value="1"/>
</dbReference>